<dbReference type="CDD" id="cd07989">
    <property type="entry name" value="LPLAT_AGPAT-like"/>
    <property type="match status" value="1"/>
</dbReference>
<protein>
    <submittedName>
        <fullName evidence="4">1-acylglycerol-3-phosphate O-acyltransferase</fullName>
    </submittedName>
</protein>
<organism evidence="4 5">
    <name type="scientific">Propionimicrobium lymphophilum ACS-093-V-SCH5</name>
    <dbReference type="NCBI Taxonomy" id="883161"/>
    <lineage>
        <taxon>Bacteria</taxon>
        <taxon>Bacillati</taxon>
        <taxon>Actinomycetota</taxon>
        <taxon>Actinomycetes</taxon>
        <taxon>Propionibacteriales</taxon>
        <taxon>Propionibacteriaceae</taxon>
        <taxon>Propionimicrobium</taxon>
    </lineage>
</organism>
<dbReference type="AlphaFoldDB" id="S2W4W2"/>
<gene>
    <name evidence="4" type="ORF">HMPREF9306_00849</name>
</gene>
<evidence type="ECO:0000259" key="3">
    <source>
        <dbReference type="SMART" id="SM00563"/>
    </source>
</evidence>
<dbReference type="EMBL" id="AGZR01000005">
    <property type="protein sequence ID" value="EPD33310.1"/>
    <property type="molecule type" value="Genomic_DNA"/>
</dbReference>
<dbReference type="GO" id="GO:0003841">
    <property type="term" value="F:1-acylglycerol-3-phosphate O-acyltransferase activity"/>
    <property type="evidence" value="ECO:0007669"/>
    <property type="project" value="TreeGrafter"/>
</dbReference>
<reference evidence="4 5" key="1">
    <citation type="submission" date="2013-04" db="EMBL/GenBank/DDBJ databases">
        <title>The Genome Sequence of Propionimicrobium lymphophilum ACS-093-V-SCH5.</title>
        <authorList>
            <consortium name="The Broad Institute Genomics Platform"/>
            <person name="Earl A."/>
            <person name="Ward D."/>
            <person name="Feldgarden M."/>
            <person name="Gevers D."/>
            <person name="Saerens B."/>
            <person name="Vaneechoutte M."/>
            <person name="Walker B."/>
            <person name="Young S."/>
            <person name="Zeng Q."/>
            <person name="Gargeya S."/>
            <person name="Fitzgerald M."/>
            <person name="Haas B."/>
            <person name="Abouelleil A."/>
            <person name="Allen A.W."/>
            <person name="Alvarado L."/>
            <person name="Arachchi H.M."/>
            <person name="Berlin A.M."/>
            <person name="Chapman S.B."/>
            <person name="Gainer-Dewar J."/>
            <person name="Goldberg J."/>
            <person name="Griggs A."/>
            <person name="Gujja S."/>
            <person name="Hansen M."/>
            <person name="Howarth C."/>
            <person name="Imamovic A."/>
            <person name="Ireland A."/>
            <person name="Larimer J."/>
            <person name="McCowan C."/>
            <person name="Murphy C."/>
            <person name="Pearson M."/>
            <person name="Poon T.W."/>
            <person name="Priest M."/>
            <person name="Roberts A."/>
            <person name="Saif S."/>
            <person name="Shea T."/>
            <person name="Sisk P."/>
            <person name="Sykes S."/>
            <person name="Wortman J."/>
            <person name="Nusbaum C."/>
            <person name="Birren B."/>
        </authorList>
    </citation>
    <scope>NUCLEOTIDE SEQUENCE [LARGE SCALE GENOMIC DNA]</scope>
    <source>
        <strain evidence="4 5">ACS-093-V-SCH5</strain>
    </source>
</reference>
<keyword evidence="5" id="KW-1185">Reference proteome</keyword>
<evidence type="ECO:0000256" key="2">
    <source>
        <dbReference type="ARBA" id="ARBA00023315"/>
    </source>
</evidence>
<name>S2W4W2_9ACTN</name>
<dbReference type="SUPFAM" id="SSF69593">
    <property type="entry name" value="Glycerol-3-phosphate (1)-acyltransferase"/>
    <property type="match status" value="1"/>
</dbReference>
<feature type="domain" description="Phospholipid/glycerol acyltransferase" evidence="3">
    <location>
        <begin position="57"/>
        <end position="175"/>
    </location>
</feature>
<dbReference type="OrthoDB" id="9806008at2"/>
<comment type="caution">
    <text evidence="4">The sequence shown here is derived from an EMBL/GenBank/DDBJ whole genome shotgun (WGS) entry which is preliminary data.</text>
</comment>
<dbReference type="Pfam" id="PF01553">
    <property type="entry name" value="Acyltransferase"/>
    <property type="match status" value="1"/>
</dbReference>
<dbReference type="InterPro" id="IPR002123">
    <property type="entry name" value="Plipid/glycerol_acylTrfase"/>
</dbReference>
<dbReference type="PANTHER" id="PTHR10434:SF55">
    <property type="entry name" value="POSSIBLE ACYLTRANSFERASE"/>
    <property type="match status" value="1"/>
</dbReference>
<dbReference type="PATRIC" id="fig|883161.3.peg.845"/>
<dbReference type="SMART" id="SM00563">
    <property type="entry name" value="PlsC"/>
    <property type="match status" value="1"/>
</dbReference>
<dbReference type="RefSeq" id="WP_016455685.1">
    <property type="nucleotide sequence ID" value="NZ_KE150269.1"/>
</dbReference>
<accession>S2W4W2</accession>
<dbReference type="PANTHER" id="PTHR10434">
    <property type="entry name" value="1-ACYL-SN-GLYCEROL-3-PHOSPHATE ACYLTRANSFERASE"/>
    <property type="match status" value="1"/>
</dbReference>
<keyword evidence="2 4" id="KW-0012">Acyltransferase</keyword>
<evidence type="ECO:0000313" key="4">
    <source>
        <dbReference type="EMBL" id="EPD33310.1"/>
    </source>
</evidence>
<sequence>MCESARFKTWGKLRRLNDESTDSFALASISPLLKPLFSPVAKFSWQGGENIPKTGPVIIAANHISSLDPVLLGLFLAHQGRWPHYLARANLWENKLLKKILVNSGQIPVHRATAKAIESLAEAEKSLVKGNAVIIYPEGTITFDPLEWPMAIHVGVAKLALMAKKNVVPVGQWGANYLLPPRKIRKPSLKRREIRVVAGQPVDLSDLFSDSPDRESVGEASRRIFKAILAKTADARRELIPETVWNHRKKQRVSPVEPVR</sequence>
<dbReference type="HOGENOM" id="CLU_027938_4_1_11"/>
<dbReference type="GO" id="GO:0006654">
    <property type="term" value="P:phosphatidic acid biosynthetic process"/>
    <property type="evidence" value="ECO:0007669"/>
    <property type="project" value="TreeGrafter"/>
</dbReference>
<dbReference type="GO" id="GO:0005886">
    <property type="term" value="C:plasma membrane"/>
    <property type="evidence" value="ECO:0007669"/>
    <property type="project" value="TreeGrafter"/>
</dbReference>
<dbReference type="STRING" id="883161.HMPREF9306_00849"/>
<keyword evidence="1 4" id="KW-0808">Transferase</keyword>
<evidence type="ECO:0000256" key="1">
    <source>
        <dbReference type="ARBA" id="ARBA00022679"/>
    </source>
</evidence>
<evidence type="ECO:0000313" key="5">
    <source>
        <dbReference type="Proteomes" id="UP000014417"/>
    </source>
</evidence>
<dbReference type="Proteomes" id="UP000014417">
    <property type="component" value="Unassembled WGS sequence"/>
</dbReference>
<proteinExistence type="predicted"/>